<dbReference type="EMBL" id="VSRR010020709">
    <property type="protein sequence ID" value="MPC63363.1"/>
    <property type="molecule type" value="Genomic_DNA"/>
</dbReference>
<protein>
    <submittedName>
        <fullName evidence="2">Uncharacterized protein</fullName>
    </submittedName>
</protein>
<feature type="transmembrane region" description="Helical" evidence="1">
    <location>
        <begin position="43"/>
        <end position="62"/>
    </location>
</feature>
<gene>
    <name evidence="2" type="ORF">E2C01_057461</name>
</gene>
<comment type="caution">
    <text evidence="2">The sequence shown here is derived from an EMBL/GenBank/DDBJ whole genome shotgun (WGS) entry which is preliminary data.</text>
</comment>
<dbReference type="AlphaFoldDB" id="A0A5B7H023"/>
<name>A0A5B7H023_PORTR</name>
<organism evidence="2 3">
    <name type="scientific">Portunus trituberculatus</name>
    <name type="common">Swimming crab</name>
    <name type="synonym">Neptunus trituberculatus</name>
    <dbReference type="NCBI Taxonomy" id="210409"/>
    <lineage>
        <taxon>Eukaryota</taxon>
        <taxon>Metazoa</taxon>
        <taxon>Ecdysozoa</taxon>
        <taxon>Arthropoda</taxon>
        <taxon>Crustacea</taxon>
        <taxon>Multicrustacea</taxon>
        <taxon>Malacostraca</taxon>
        <taxon>Eumalacostraca</taxon>
        <taxon>Eucarida</taxon>
        <taxon>Decapoda</taxon>
        <taxon>Pleocyemata</taxon>
        <taxon>Brachyura</taxon>
        <taxon>Eubrachyura</taxon>
        <taxon>Portunoidea</taxon>
        <taxon>Portunidae</taxon>
        <taxon>Portuninae</taxon>
        <taxon>Portunus</taxon>
    </lineage>
</organism>
<dbReference type="Proteomes" id="UP000324222">
    <property type="component" value="Unassembled WGS sequence"/>
</dbReference>
<keyword evidence="1" id="KW-0812">Transmembrane</keyword>
<keyword evidence="1" id="KW-0472">Membrane</keyword>
<evidence type="ECO:0000256" key="1">
    <source>
        <dbReference type="SAM" id="Phobius"/>
    </source>
</evidence>
<evidence type="ECO:0000313" key="2">
    <source>
        <dbReference type="EMBL" id="MPC63363.1"/>
    </source>
</evidence>
<sequence length="80" mass="8399">MRHPPPRPMPCSKECQVKDKQASTASVLRVGARGGDSLPPTGVPVVVFTACTSMLVLSLVLLRVLGGPSSIACSTGRRLR</sequence>
<accession>A0A5B7H023</accession>
<keyword evidence="1" id="KW-1133">Transmembrane helix</keyword>
<reference evidence="2 3" key="1">
    <citation type="submission" date="2019-05" db="EMBL/GenBank/DDBJ databases">
        <title>Another draft genome of Portunus trituberculatus and its Hox gene families provides insights of decapod evolution.</title>
        <authorList>
            <person name="Jeong J.-H."/>
            <person name="Song I."/>
            <person name="Kim S."/>
            <person name="Choi T."/>
            <person name="Kim D."/>
            <person name="Ryu S."/>
            <person name="Kim W."/>
        </authorList>
    </citation>
    <scope>NUCLEOTIDE SEQUENCE [LARGE SCALE GENOMIC DNA]</scope>
    <source>
        <tissue evidence="2">Muscle</tissue>
    </source>
</reference>
<proteinExistence type="predicted"/>
<keyword evidence="3" id="KW-1185">Reference proteome</keyword>
<evidence type="ECO:0000313" key="3">
    <source>
        <dbReference type="Proteomes" id="UP000324222"/>
    </source>
</evidence>